<dbReference type="Gene3D" id="3.40.50.2300">
    <property type="match status" value="1"/>
</dbReference>
<comment type="caution">
    <text evidence="2">The sequence shown here is derived from an EMBL/GenBank/DDBJ whole genome shotgun (WGS) entry which is preliminary data.</text>
</comment>
<dbReference type="InterPro" id="IPR032472">
    <property type="entry name" value="ArgoL2"/>
</dbReference>
<sequence>MGYDPAKPEPTSKEKVNVRVDLPPEAYLKTPIDSRFTKRPGFNTNSRPISVHVNQFSVKSIDPDQKIYQYDTTQIDMRALKSYLSGTSAWDNTVLECMNFLDHLIRQRPSENLLAIKRNFYNLNEPRRPLTNGTFNEVATGAYASIRLCQIKPGGTGLGINVDVANTAMWTGGQSLLALVQAYLPSIDRRFSNYGRRISVQDYFYQRYNTTLHWPDLPVIETTKKGCYMPMELCWIKPMQRFPFKLSGAQTSDMIRIAVTRPPVRRTNIMQKFASLDYQNDHYLHQYGVRIDNHFTATDARLLKPPVLQFNRSKIEPGTSGRWDLKGKKLFVSNTRPLKTWGFVRFTNVVDFPLMAAFARQFKQFFIQHGGVVSDDPLYFDATRGGSLAAALKSAHDQWQQKKGSKVDLMFCIISKGKEDIYTRLKKSADCRLAVLTQMLLDENVVKSTLNIAATFASR</sequence>
<keyword evidence="3" id="KW-1185">Reference proteome</keyword>
<dbReference type="InterPro" id="IPR036085">
    <property type="entry name" value="PAZ_dom_sf"/>
</dbReference>
<dbReference type="GO" id="GO:0003723">
    <property type="term" value="F:RNA binding"/>
    <property type="evidence" value="ECO:0007669"/>
    <property type="project" value="InterPro"/>
</dbReference>
<dbReference type="PANTHER" id="PTHR22891">
    <property type="entry name" value="EUKARYOTIC TRANSLATION INITIATION FACTOR 2C"/>
    <property type="match status" value="1"/>
</dbReference>
<dbReference type="Pfam" id="PF16488">
    <property type="entry name" value="ArgoL2"/>
    <property type="match status" value="1"/>
</dbReference>
<dbReference type="Pfam" id="PF02170">
    <property type="entry name" value="PAZ"/>
    <property type="match status" value="1"/>
</dbReference>
<dbReference type="EMBL" id="CALLCH030000020">
    <property type="protein sequence ID" value="CAI4219607.1"/>
    <property type="molecule type" value="Genomic_DNA"/>
</dbReference>
<evidence type="ECO:0000313" key="2">
    <source>
        <dbReference type="EMBL" id="CAI4219607.1"/>
    </source>
</evidence>
<dbReference type="SUPFAM" id="SSF101690">
    <property type="entry name" value="PAZ domain"/>
    <property type="match status" value="2"/>
</dbReference>
<dbReference type="AlphaFoldDB" id="A0A9P1HAF7"/>
<dbReference type="InterPro" id="IPR003100">
    <property type="entry name" value="PAZ_dom"/>
</dbReference>
<dbReference type="Pfam" id="PF08699">
    <property type="entry name" value="ArgoL1"/>
    <property type="match status" value="1"/>
</dbReference>
<reference evidence="2" key="1">
    <citation type="submission" date="2022-11" db="EMBL/GenBank/DDBJ databases">
        <authorList>
            <person name="Scott C."/>
            <person name="Bruce N."/>
        </authorList>
    </citation>
    <scope>NUCLEOTIDE SEQUENCE</scope>
</reference>
<feature type="domain" description="Argonaute linker 1" evidence="1">
    <location>
        <begin position="114"/>
        <end position="172"/>
    </location>
</feature>
<dbReference type="SUPFAM" id="SSF53098">
    <property type="entry name" value="Ribonuclease H-like"/>
    <property type="match status" value="1"/>
</dbReference>
<dbReference type="SMART" id="SM01163">
    <property type="entry name" value="DUF1785"/>
    <property type="match status" value="1"/>
</dbReference>
<dbReference type="CDD" id="cd02846">
    <property type="entry name" value="PAZ_argonaute_like"/>
    <property type="match status" value="1"/>
</dbReference>
<dbReference type="Gene3D" id="2.170.260.10">
    <property type="entry name" value="paz domain"/>
    <property type="match status" value="1"/>
</dbReference>
<gene>
    <name evidence="2" type="ORF">PPNO1_LOCUS9160</name>
</gene>
<dbReference type="InterPro" id="IPR012337">
    <property type="entry name" value="RNaseH-like_sf"/>
</dbReference>
<dbReference type="OrthoDB" id="10252740at2759"/>
<organism evidence="2 3">
    <name type="scientific">Parascedosporium putredinis</name>
    <dbReference type="NCBI Taxonomy" id="1442378"/>
    <lineage>
        <taxon>Eukaryota</taxon>
        <taxon>Fungi</taxon>
        <taxon>Dikarya</taxon>
        <taxon>Ascomycota</taxon>
        <taxon>Pezizomycotina</taxon>
        <taxon>Sordariomycetes</taxon>
        <taxon>Hypocreomycetidae</taxon>
        <taxon>Microascales</taxon>
        <taxon>Microascaceae</taxon>
        <taxon>Parascedosporium</taxon>
    </lineage>
</organism>
<dbReference type="Proteomes" id="UP000838763">
    <property type="component" value="Unassembled WGS sequence"/>
</dbReference>
<protein>
    <recommendedName>
        <fullName evidence="1">Argonaute linker 1 domain-containing protein</fullName>
    </recommendedName>
</protein>
<evidence type="ECO:0000313" key="3">
    <source>
        <dbReference type="Proteomes" id="UP000838763"/>
    </source>
</evidence>
<name>A0A9P1HAF7_9PEZI</name>
<proteinExistence type="predicted"/>
<dbReference type="InterPro" id="IPR014811">
    <property type="entry name" value="ArgoL1"/>
</dbReference>
<evidence type="ECO:0000259" key="1">
    <source>
        <dbReference type="SMART" id="SM01163"/>
    </source>
</evidence>
<accession>A0A9P1HAF7</accession>